<gene>
    <name evidence="1" type="ORF">L2E82_19587</name>
</gene>
<accession>A0ACB9FCM3</accession>
<dbReference type="EMBL" id="CM042011">
    <property type="protein sequence ID" value="KAI3768756.1"/>
    <property type="molecule type" value="Genomic_DNA"/>
</dbReference>
<name>A0ACB9FCM3_CICIN</name>
<reference evidence="1 2" key="2">
    <citation type="journal article" date="2022" name="Mol. Ecol. Resour.">
        <title>The genomes of chicory, endive, great burdock and yacon provide insights into Asteraceae paleo-polyploidization history and plant inulin production.</title>
        <authorList>
            <person name="Fan W."/>
            <person name="Wang S."/>
            <person name="Wang H."/>
            <person name="Wang A."/>
            <person name="Jiang F."/>
            <person name="Liu H."/>
            <person name="Zhao H."/>
            <person name="Xu D."/>
            <person name="Zhang Y."/>
        </authorList>
    </citation>
    <scope>NUCLEOTIDE SEQUENCE [LARGE SCALE GENOMIC DNA]</scope>
    <source>
        <strain evidence="2">cv. Punajuju</strain>
        <tissue evidence="1">Leaves</tissue>
    </source>
</reference>
<dbReference type="Proteomes" id="UP001055811">
    <property type="component" value="Linkage Group LG03"/>
</dbReference>
<protein>
    <submittedName>
        <fullName evidence="1">Uncharacterized protein</fullName>
    </submittedName>
</protein>
<keyword evidence="2" id="KW-1185">Reference proteome</keyword>
<evidence type="ECO:0000313" key="1">
    <source>
        <dbReference type="EMBL" id="KAI3768756.1"/>
    </source>
</evidence>
<reference evidence="2" key="1">
    <citation type="journal article" date="2022" name="Mol. Ecol. Resour.">
        <title>The genomes of chicory, endive, great burdock and yacon provide insights into Asteraceae palaeo-polyploidization history and plant inulin production.</title>
        <authorList>
            <person name="Fan W."/>
            <person name="Wang S."/>
            <person name="Wang H."/>
            <person name="Wang A."/>
            <person name="Jiang F."/>
            <person name="Liu H."/>
            <person name="Zhao H."/>
            <person name="Xu D."/>
            <person name="Zhang Y."/>
        </authorList>
    </citation>
    <scope>NUCLEOTIDE SEQUENCE [LARGE SCALE GENOMIC DNA]</scope>
    <source>
        <strain evidence="2">cv. Punajuju</strain>
    </source>
</reference>
<comment type="caution">
    <text evidence="1">The sequence shown here is derived from an EMBL/GenBank/DDBJ whole genome shotgun (WGS) entry which is preliminary data.</text>
</comment>
<organism evidence="1 2">
    <name type="scientific">Cichorium intybus</name>
    <name type="common">Chicory</name>
    <dbReference type="NCBI Taxonomy" id="13427"/>
    <lineage>
        <taxon>Eukaryota</taxon>
        <taxon>Viridiplantae</taxon>
        <taxon>Streptophyta</taxon>
        <taxon>Embryophyta</taxon>
        <taxon>Tracheophyta</taxon>
        <taxon>Spermatophyta</taxon>
        <taxon>Magnoliopsida</taxon>
        <taxon>eudicotyledons</taxon>
        <taxon>Gunneridae</taxon>
        <taxon>Pentapetalae</taxon>
        <taxon>asterids</taxon>
        <taxon>campanulids</taxon>
        <taxon>Asterales</taxon>
        <taxon>Asteraceae</taxon>
        <taxon>Cichorioideae</taxon>
        <taxon>Cichorieae</taxon>
        <taxon>Cichoriinae</taxon>
        <taxon>Cichorium</taxon>
    </lineage>
</organism>
<proteinExistence type="predicted"/>
<evidence type="ECO:0000313" key="2">
    <source>
        <dbReference type="Proteomes" id="UP001055811"/>
    </source>
</evidence>
<sequence>MLRKTTTFPRQLNFQKQQQWPQQQPLKERLLIILKQCVSTKTVQQVHNQMLIHSVVDKLNFLLAKLIDLKDFDYSYRLFTSMHEPNDYAFNVMIRGLATTWQKFDLTLELYYKMKSLGIKPNNFTYPFFFIACTNLLALEHGRLGHCMALKSGLMVDCHVRHSLITMYSMCSALSCARQVFDEIHERDLVSWNSMISGYSKMGFPKDALDLFEKMKGEGFEPNEMTLVSVLGACGDLGNLSLGRLIEDYVVDNKMKVNSFIGSSLISMYTKCGDLESARRIFNKMTNKDLVTWNSMITGFAQSGLSHEAISTFNTMKNEGVNANNITLSGVLPACASLGALDIV</sequence>